<protein>
    <submittedName>
        <fullName evidence="2">Uncharacterized protein</fullName>
    </submittedName>
</protein>
<keyword evidence="3" id="KW-1185">Reference proteome</keyword>
<evidence type="ECO:0000313" key="3">
    <source>
        <dbReference type="Proteomes" id="UP000244005"/>
    </source>
</evidence>
<dbReference type="AlphaFoldDB" id="A0A2R6WS14"/>
<dbReference type="EMBL" id="KZ772734">
    <property type="protein sequence ID" value="PTQ36649.1"/>
    <property type="molecule type" value="Genomic_DNA"/>
</dbReference>
<evidence type="ECO:0000256" key="1">
    <source>
        <dbReference type="SAM" id="MobiDB-lite"/>
    </source>
</evidence>
<dbReference type="Proteomes" id="UP000244005">
    <property type="component" value="Unassembled WGS sequence"/>
</dbReference>
<feature type="region of interest" description="Disordered" evidence="1">
    <location>
        <begin position="62"/>
        <end position="90"/>
    </location>
</feature>
<gene>
    <name evidence="2" type="ORF">MARPO_0062s0066</name>
</gene>
<reference evidence="3" key="1">
    <citation type="journal article" date="2017" name="Cell">
        <title>Insights into land plant evolution garnered from the Marchantia polymorpha genome.</title>
        <authorList>
            <person name="Bowman J.L."/>
            <person name="Kohchi T."/>
            <person name="Yamato K.T."/>
            <person name="Jenkins J."/>
            <person name="Shu S."/>
            <person name="Ishizaki K."/>
            <person name="Yamaoka S."/>
            <person name="Nishihama R."/>
            <person name="Nakamura Y."/>
            <person name="Berger F."/>
            <person name="Adam C."/>
            <person name="Aki S.S."/>
            <person name="Althoff F."/>
            <person name="Araki T."/>
            <person name="Arteaga-Vazquez M.A."/>
            <person name="Balasubrmanian S."/>
            <person name="Barry K."/>
            <person name="Bauer D."/>
            <person name="Boehm C.R."/>
            <person name="Briginshaw L."/>
            <person name="Caballero-Perez J."/>
            <person name="Catarino B."/>
            <person name="Chen F."/>
            <person name="Chiyoda S."/>
            <person name="Chovatia M."/>
            <person name="Davies K.M."/>
            <person name="Delmans M."/>
            <person name="Demura T."/>
            <person name="Dierschke T."/>
            <person name="Dolan L."/>
            <person name="Dorantes-Acosta A.E."/>
            <person name="Eklund D.M."/>
            <person name="Florent S.N."/>
            <person name="Flores-Sandoval E."/>
            <person name="Fujiyama A."/>
            <person name="Fukuzawa H."/>
            <person name="Galik B."/>
            <person name="Grimanelli D."/>
            <person name="Grimwood J."/>
            <person name="Grossniklaus U."/>
            <person name="Hamada T."/>
            <person name="Haseloff J."/>
            <person name="Hetherington A.J."/>
            <person name="Higo A."/>
            <person name="Hirakawa Y."/>
            <person name="Hundley H.N."/>
            <person name="Ikeda Y."/>
            <person name="Inoue K."/>
            <person name="Inoue S.I."/>
            <person name="Ishida S."/>
            <person name="Jia Q."/>
            <person name="Kakita M."/>
            <person name="Kanazawa T."/>
            <person name="Kawai Y."/>
            <person name="Kawashima T."/>
            <person name="Kennedy M."/>
            <person name="Kinose K."/>
            <person name="Kinoshita T."/>
            <person name="Kohara Y."/>
            <person name="Koide E."/>
            <person name="Komatsu K."/>
            <person name="Kopischke S."/>
            <person name="Kubo M."/>
            <person name="Kyozuka J."/>
            <person name="Lagercrantz U."/>
            <person name="Lin S.S."/>
            <person name="Lindquist E."/>
            <person name="Lipzen A.M."/>
            <person name="Lu C.W."/>
            <person name="De Luna E."/>
            <person name="Martienssen R.A."/>
            <person name="Minamino N."/>
            <person name="Mizutani M."/>
            <person name="Mizutani M."/>
            <person name="Mochizuki N."/>
            <person name="Monte I."/>
            <person name="Mosher R."/>
            <person name="Nagasaki H."/>
            <person name="Nakagami H."/>
            <person name="Naramoto S."/>
            <person name="Nishitani K."/>
            <person name="Ohtani M."/>
            <person name="Okamoto T."/>
            <person name="Okumura M."/>
            <person name="Phillips J."/>
            <person name="Pollak B."/>
            <person name="Reinders A."/>
            <person name="Rovekamp M."/>
            <person name="Sano R."/>
            <person name="Sawa S."/>
            <person name="Schmid M.W."/>
            <person name="Shirakawa M."/>
            <person name="Solano R."/>
            <person name="Spunde A."/>
            <person name="Suetsugu N."/>
            <person name="Sugano S."/>
            <person name="Sugiyama A."/>
            <person name="Sun R."/>
            <person name="Suzuki Y."/>
            <person name="Takenaka M."/>
            <person name="Takezawa D."/>
            <person name="Tomogane H."/>
            <person name="Tsuzuki M."/>
            <person name="Ueda T."/>
            <person name="Umeda M."/>
            <person name="Ward J.M."/>
            <person name="Watanabe Y."/>
            <person name="Yazaki K."/>
            <person name="Yokoyama R."/>
            <person name="Yoshitake Y."/>
            <person name="Yotsui I."/>
            <person name="Zachgo S."/>
            <person name="Schmutz J."/>
        </authorList>
    </citation>
    <scope>NUCLEOTIDE SEQUENCE [LARGE SCALE GENOMIC DNA]</scope>
    <source>
        <strain evidence="3">Tak-1</strain>
    </source>
</reference>
<accession>A0A2R6WS14</accession>
<sequence length="139" mass="15320">MEPAPDSDAVLATRLPESAASEEHLISSGPGIELYHTAQYEEQWFNTTTSKRVHVVDLRGPLGGADRTDGQITGFHERRGQDPRAMPSDDEGNFACFRVSGRTSFRAKRVVVKSRVSGLLFLEISRPSLDFCCVLLARA</sequence>
<organism evidence="2 3">
    <name type="scientific">Marchantia polymorpha</name>
    <name type="common">Common liverwort</name>
    <name type="synonym">Marchantia aquatica</name>
    <dbReference type="NCBI Taxonomy" id="3197"/>
    <lineage>
        <taxon>Eukaryota</taxon>
        <taxon>Viridiplantae</taxon>
        <taxon>Streptophyta</taxon>
        <taxon>Embryophyta</taxon>
        <taxon>Marchantiophyta</taxon>
        <taxon>Marchantiopsida</taxon>
        <taxon>Marchantiidae</taxon>
        <taxon>Marchantiales</taxon>
        <taxon>Marchantiaceae</taxon>
        <taxon>Marchantia</taxon>
    </lineage>
</organism>
<evidence type="ECO:0000313" key="2">
    <source>
        <dbReference type="EMBL" id="PTQ36649.1"/>
    </source>
</evidence>
<dbReference type="Gramene" id="Mp7g04600.1">
    <property type="protein sequence ID" value="Mp7g04600.1.cds"/>
    <property type="gene ID" value="Mp7g04600"/>
</dbReference>
<name>A0A2R6WS14_MARPO</name>
<proteinExistence type="predicted"/>